<evidence type="ECO:0000313" key="2">
    <source>
        <dbReference type="Proteomes" id="UP000799777"/>
    </source>
</evidence>
<accession>A0A9P4LIW8</accession>
<dbReference type="GO" id="GO:0003676">
    <property type="term" value="F:nucleic acid binding"/>
    <property type="evidence" value="ECO:0007669"/>
    <property type="project" value="InterPro"/>
</dbReference>
<dbReference type="EMBL" id="ML978240">
    <property type="protein sequence ID" value="KAF2026625.1"/>
    <property type="molecule type" value="Genomic_DNA"/>
</dbReference>
<protein>
    <submittedName>
        <fullName evidence="1">Uncharacterized protein</fullName>
    </submittedName>
</protein>
<dbReference type="SUPFAM" id="SSF54928">
    <property type="entry name" value="RNA-binding domain, RBD"/>
    <property type="match status" value="1"/>
</dbReference>
<dbReference type="Proteomes" id="UP000799777">
    <property type="component" value="Unassembled WGS sequence"/>
</dbReference>
<dbReference type="AlphaFoldDB" id="A0A9P4LIW8"/>
<gene>
    <name evidence="1" type="ORF">EK21DRAFT_92274</name>
</gene>
<reference evidence="1" key="1">
    <citation type="journal article" date="2020" name="Stud. Mycol.">
        <title>101 Dothideomycetes genomes: a test case for predicting lifestyles and emergence of pathogens.</title>
        <authorList>
            <person name="Haridas S."/>
            <person name="Albert R."/>
            <person name="Binder M."/>
            <person name="Bloem J."/>
            <person name="Labutti K."/>
            <person name="Salamov A."/>
            <person name="Andreopoulos B."/>
            <person name="Baker S."/>
            <person name="Barry K."/>
            <person name="Bills G."/>
            <person name="Bluhm B."/>
            <person name="Cannon C."/>
            <person name="Castanera R."/>
            <person name="Culley D."/>
            <person name="Daum C."/>
            <person name="Ezra D."/>
            <person name="Gonzalez J."/>
            <person name="Henrissat B."/>
            <person name="Kuo A."/>
            <person name="Liang C."/>
            <person name="Lipzen A."/>
            <person name="Lutzoni F."/>
            <person name="Magnuson J."/>
            <person name="Mondo S."/>
            <person name="Nolan M."/>
            <person name="Ohm R."/>
            <person name="Pangilinan J."/>
            <person name="Park H.-J."/>
            <person name="Ramirez L."/>
            <person name="Alfaro M."/>
            <person name="Sun H."/>
            <person name="Tritt A."/>
            <person name="Yoshinaga Y."/>
            <person name="Zwiers L.-H."/>
            <person name="Turgeon B."/>
            <person name="Goodwin S."/>
            <person name="Spatafora J."/>
            <person name="Crous P."/>
            <person name="Grigoriev I."/>
        </authorList>
    </citation>
    <scope>NUCLEOTIDE SEQUENCE</scope>
    <source>
        <strain evidence="1">CBS 110217</strain>
    </source>
</reference>
<dbReference type="InterPro" id="IPR035979">
    <property type="entry name" value="RBD_domain_sf"/>
</dbReference>
<proteinExistence type="predicted"/>
<organism evidence="1 2">
    <name type="scientific">Setomelanomma holmii</name>
    <dbReference type="NCBI Taxonomy" id="210430"/>
    <lineage>
        <taxon>Eukaryota</taxon>
        <taxon>Fungi</taxon>
        <taxon>Dikarya</taxon>
        <taxon>Ascomycota</taxon>
        <taxon>Pezizomycotina</taxon>
        <taxon>Dothideomycetes</taxon>
        <taxon>Pleosporomycetidae</taxon>
        <taxon>Pleosporales</taxon>
        <taxon>Pleosporineae</taxon>
        <taxon>Phaeosphaeriaceae</taxon>
        <taxon>Setomelanomma</taxon>
    </lineage>
</organism>
<comment type="caution">
    <text evidence="1">The sequence shown here is derived from an EMBL/GenBank/DDBJ whole genome shotgun (WGS) entry which is preliminary data.</text>
</comment>
<evidence type="ECO:0000313" key="1">
    <source>
        <dbReference type="EMBL" id="KAF2026625.1"/>
    </source>
</evidence>
<keyword evidence="2" id="KW-1185">Reference proteome</keyword>
<sequence>MSKALDRAYQNASDVRAFFEDSGFVVQWHDRVDMGRIAVVLPDPGSAVRAVKELDKALLFDGRVFVSRYKPTTENVGYHRALFWGWHTSPSPELQQILLRAPTDSTDEHLCADARG</sequence>
<name>A0A9P4LIW8_9PLEO</name>